<keyword evidence="3 5" id="KW-0533">Nickel</keyword>
<dbReference type="SMART" id="SM00988">
    <property type="entry name" value="UreE_N"/>
    <property type="match status" value="1"/>
</dbReference>
<dbReference type="InterPro" id="IPR012406">
    <property type="entry name" value="UreE"/>
</dbReference>
<name>A0ABT2YKQ8_9BURK</name>
<dbReference type="HAMAP" id="MF_00822">
    <property type="entry name" value="UreE"/>
    <property type="match status" value="1"/>
</dbReference>
<reference evidence="8 9" key="1">
    <citation type="submission" date="2021-11" db="EMBL/GenBank/DDBJ databases">
        <authorList>
            <person name="Liang Q."/>
            <person name="Mou H."/>
            <person name="Liu Z."/>
        </authorList>
    </citation>
    <scope>NUCLEOTIDE SEQUENCE [LARGE SCALE GENOMIC DNA]</scope>
    <source>
        <strain evidence="8 9">CHU3</strain>
    </source>
</reference>
<dbReference type="Gene3D" id="2.60.260.20">
    <property type="entry name" value="Urease metallochaperone UreE, N-terminal domain"/>
    <property type="match status" value="1"/>
</dbReference>
<dbReference type="Proteomes" id="UP001209701">
    <property type="component" value="Unassembled WGS sequence"/>
</dbReference>
<comment type="function">
    <text evidence="5">Involved in urease metallocenter assembly. Binds nickel. Probably functions as a nickel donor during metallocenter assembly.</text>
</comment>
<dbReference type="Pfam" id="PF05194">
    <property type="entry name" value="UreE_C"/>
    <property type="match status" value="1"/>
</dbReference>
<evidence type="ECO:0000256" key="1">
    <source>
        <dbReference type="ARBA" id="ARBA00004496"/>
    </source>
</evidence>
<dbReference type="InterPro" id="IPR036118">
    <property type="entry name" value="UreE_N_sf"/>
</dbReference>
<dbReference type="SUPFAM" id="SSF69737">
    <property type="entry name" value="Urease metallochaperone UreE, C-terminal domain"/>
    <property type="match status" value="1"/>
</dbReference>
<evidence type="ECO:0000313" key="9">
    <source>
        <dbReference type="Proteomes" id="UP001209701"/>
    </source>
</evidence>
<proteinExistence type="inferred from homology"/>
<feature type="region of interest" description="Disordered" evidence="6">
    <location>
        <begin position="155"/>
        <end position="187"/>
    </location>
</feature>
<evidence type="ECO:0000256" key="4">
    <source>
        <dbReference type="ARBA" id="ARBA00023186"/>
    </source>
</evidence>
<dbReference type="Pfam" id="PF02814">
    <property type="entry name" value="UreE_N"/>
    <property type="match status" value="1"/>
</dbReference>
<sequence length="187" mass="20089">MLIINKLLPQGAGLAPVLLKRAGVLALPFAARQHHEANLSDGEGAELGLRLPVGTTLRGGDVLVAEDGSLLRVEAAPEGLLQVRASAKQSLADLFRLAHQLGEMHVHMEAAADHLLLPGDPELAQWLERQDFALAPTEAPFDPPNLLSQLPEVMAQQHEQHEHHGHSHDHDHGHAGHVHGPGCNHGH</sequence>
<gene>
    <name evidence="5" type="primary">ureE</name>
    <name evidence="8" type="ORF">LNV07_21430</name>
</gene>
<dbReference type="SUPFAM" id="SSF69287">
    <property type="entry name" value="Urease metallochaperone UreE, N-terminal domain"/>
    <property type="match status" value="1"/>
</dbReference>
<dbReference type="InterPro" id="IPR004029">
    <property type="entry name" value="UreE_N"/>
</dbReference>
<evidence type="ECO:0000259" key="7">
    <source>
        <dbReference type="SMART" id="SM00988"/>
    </source>
</evidence>
<comment type="subcellular location">
    <subcellularLocation>
        <location evidence="1 5">Cytoplasm</location>
    </subcellularLocation>
</comment>
<evidence type="ECO:0000256" key="5">
    <source>
        <dbReference type="HAMAP-Rule" id="MF_00822"/>
    </source>
</evidence>
<dbReference type="EMBL" id="JAJIRN010000010">
    <property type="protein sequence ID" value="MCV2370655.1"/>
    <property type="molecule type" value="Genomic_DNA"/>
</dbReference>
<dbReference type="RefSeq" id="WP_263573246.1">
    <property type="nucleotide sequence ID" value="NZ_JAJIRN010000010.1"/>
</dbReference>
<dbReference type="Gene3D" id="3.30.70.790">
    <property type="entry name" value="UreE, C-terminal domain"/>
    <property type="match status" value="1"/>
</dbReference>
<feature type="domain" description="UreE urease accessory N-terminal" evidence="7">
    <location>
        <begin position="7"/>
        <end position="71"/>
    </location>
</feature>
<comment type="caution">
    <text evidence="8">The sequence shown here is derived from an EMBL/GenBank/DDBJ whole genome shotgun (WGS) entry which is preliminary data.</text>
</comment>
<keyword evidence="4 5" id="KW-0143">Chaperone</keyword>
<organism evidence="8 9">
    <name type="scientific">Roseateles oligotrophus</name>
    <dbReference type="NCBI Taxonomy" id="1769250"/>
    <lineage>
        <taxon>Bacteria</taxon>
        <taxon>Pseudomonadati</taxon>
        <taxon>Pseudomonadota</taxon>
        <taxon>Betaproteobacteria</taxon>
        <taxon>Burkholderiales</taxon>
        <taxon>Sphaerotilaceae</taxon>
        <taxon>Roseateles</taxon>
    </lineage>
</organism>
<accession>A0ABT2YKQ8</accession>
<keyword evidence="2 5" id="KW-0963">Cytoplasm</keyword>
<evidence type="ECO:0000256" key="6">
    <source>
        <dbReference type="SAM" id="MobiDB-lite"/>
    </source>
</evidence>
<evidence type="ECO:0000313" key="8">
    <source>
        <dbReference type="EMBL" id="MCV2370655.1"/>
    </source>
</evidence>
<comment type="similarity">
    <text evidence="5">Belongs to the UreE family.</text>
</comment>
<dbReference type="InterPro" id="IPR007864">
    <property type="entry name" value="UreE_C_dom"/>
</dbReference>
<evidence type="ECO:0000256" key="2">
    <source>
        <dbReference type="ARBA" id="ARBA00022490"/>
    </source>
</evidence>
<keyword evidence="9" id="KW-1185">Reference proteome</keyword>
<protein>
    <recommendedName>
        <fullName evidence="5">Urease accessory protein UreE</fullName>
    </recommendedName>
</protein>
<feature type="compositionally biased region" description="Basic and acidic residues" evidence="6">
    <location>
        <begin position="158"/>
        <end position="174"/>
    </location>
</feature>
<evidence type="ECO:0000256" key="3">
    <source>
        <dbReference type="ARBA" id="ARBA00022596"/>
    </source>
</evidence>